<evidence type="ECO:0000313" key="1">
    <source>
        <dbReference type="EMBL" id="TGM19059.1"/>
    </source>
</evidence>
<keyword evidence="2" id="KW-1185">Reference proteome</keyword>
<dbReference type="Proteomes" id="UP000298057">
    <property type="component" value="Unassembled WGS sequence"/>
</dbReference>
<comment type="caution">
    <text evidence="1">The sequence shown here is derived from an EMBL/GenBank/DDBJ whole genome shotgun (WGS) entry which is preliminary data.</text>
</comment>
<gene>
    <name evidence="1" type="ORF">EHQ82_10965</name>
</gene>
<reference evidence="2" key="1">
    <citation type="journal article" date="2019" name="PLoS Negl. Trop. Dis.">
        <title>Revisiting the worldwide diversity of Leptospira species in the environment.</title>
        <authorList>
            <person name="Vincent A.T."/>
            <person name="Schiettekatte O."/>
            <person name="Bourhy P."/>
            <person name="Veyrier F.J."/>
            <person name="Picardeau M."/>
        </authorList>
    </citation>
    <scope>NUCLEOTIDE SEQUENCE [LARGE SCALE GENOMIC DNA]</scope>
    <source>
        <strain evidence="2">201702406</strain>
    </source>
</reference>
<protein>
    <submittedName>
        <fullName evidence="1">Uncharacterized protein</fullName>
    </submittedName>
</protein>
<proteinExistence type="predicted"/>
<sequence length="198" mass="23051">MRENHKTISIKLINFKELKTKIKINLQLIEYISKENFKFGSKYSFIETIEGDSINIEIPTGKCVGTIELFSSKTIPFYKRYTGFNTIYFGINENRTKLDFHTDKCYPKAFYSYRMLNSLQNAIFCNDLKIDDKNYSFRFTAKDETNLNETRTIGLTYVGISTGLSEAFVYYPYAPFILISGFFGFTQNDIVINSEMLE</sequence>
<organism evidence="1 2">
    <name type="scientific">Leptospira selangorensis</name>
    <dbReference type="NCBI Taxonomy" id="2484982"/>
    <lineage>
        <taxon>Bacteria</taxon>
        <taxon>Pseudomonadati</taxon>
        <taxon>Spirochaetota</taxon>
        <taxon>Spirochaetia</taxon>
        <taxon>Leptospirales</taxon>
        <taxon>Leptospiraceae</taxon>
        <taxon>Leptospira</taxon>
    </lineage>
</organism>
<name>A0ABY2NAE7_9LEPT</name>
<evidence type="ECO:0000313" key="2">
    <source>
        <dbReference type="Proteomes" id="UP000298057"/>
    </source>
</evidence>
<accession>A0ABY2NAE7</accession>
<dbReference type="EMBL" id="RQGU01000102">
    <property type="protein sequence ID" value="TGM19059.1"/>
    <property type="molecule type" value="Genomic_DNA"/>
</dbReference>